<dbReference type="OrthoDB" id="5600418at2759"/>
<dbReference type="AlphaFoldDB" id="A0A8E2JPW5"/>
<sequence>MSLQNRNAIPECERKWSEELMNNFRVEPLLRDPECFICKRVYNTTDDNDEVPENPIRLYPCGHVVGEHCWARYMKPYPDDIARGVRFRTLCPYCLQQLTRSKPKSILESVASFLDSIEWFFAPAMELGQIPLLDAGLVVSKCILKVLLMWCLSAATYLALRSKLNSEALLEVVILLPKIGAGKTIGLEVEVGIGVEAGAEAAVEEEAEARAEAHRGEGTHGYP</sequence>
<name>A0A8E2JPW5_9PEZI</name>
<gene>
    <name evidence="3" type="ORF">AOQ84DRAFT_367266</name>
</gene>
<dbReference type="InterPro" id="IPR013083">
    <property type="entry name" value="Znf_RING/FYVE/PHD"/>
</dbReference>
<dbReference type="SUPFAM" id="SSF57850">
    <property type="entry name" value="RING/U-box"/>
    <property type="match status" value="1"/>
</dbReference>
<protein>
    <recommendedName>
        <fullName evidence="2">RING-type domain-containing protein</fullName>
    </recommendedName>
</protein>
<keyword evidence="1" id="KW-0862">Zinc</keyword>
<dbReference type="Gene3D" id="3.30.40.10">
    <property type="entry name" value="Zinc/RING finger domain, C3HC4 (zinc finger)"/>
    <property type="match status" value="1"/>
</dbReference>
<proteinExistence type="predicted"/>
<dbReference type="InterPro" id="IPR001841">
    <property type="entry name" value="Znf_RING"/>
</dbReference>
<dbReference type="PROSITE" id="PS50089">
    <property type="entry name" value="ZF_RING_2"/>
    <property type="match status" value="1"/>
</dbReference>
<evidence type="ECO:0000313" key="3">
    <source>
        <dbReference type="EMBL" id="OCL04714.1"/>
    </source>
</evidence>
<evidence type="ECO:0000313" key="4">
    <source>
        <dbReference type="Proteomes" id="UP000250140"/>
    </source>
</evidence>
<feature type="domain" description="RING-type" evidence="2">
    <location>
        <begin position="35"/>
        <end position="94"/>
    </location>
</feature>
<reference evidence="3 4" key="1">
    <citation type="journal article" date="2016" name="Nat. Commun.">
        <title>Ectomycorrhizal ecology is imprinted in the genome of the dominant symbiotic fungus Cenococcum geophilum.</title>
        <authorList>
            <consortium name="DOE Joint Genome Institute"/>
            <person name="Peter M."/>
            <person name="Kohler A."/>
            <person name="Ohm R.A."/>
            <person name="Kuo A."/>
            <person name="Krutzmann J."/>
            <person name="Morin E."/>
            <person name="Arend M."/>
            <person name="Barry K.W."/>
            <person name="Binder M."/>
            <person name="Choi C."/>
            <person name="Clum A."/>
            <person name="Copeland A."/>
            <person name="Grisel N."/>
            <person name="Haridas S."/>
            <person name="Kipfer T."/>
            <person name="LaButti K."/>
            <person name="Lindquist E."/>
            <person name="Lipzen A."/>
            <person name="Maire R."/>
            <person name="Meier B."/>
            <person name="Mihaltcheva S."/>
            <person name="Molinier V."/>
            <person name="Murat C."/>
            <person name="Poggeler S."/>
            <person name="Quandt C.A."/>
            <person name="Sperisen C."/>
            <person name="Tritt A."/>
            <person name="Tisserant E."/>
            <person name="Crous P.W."/>
            <person name="Henrissat B."/>
            <person name="Nehls U."/>
            <person name="Egli S."/>
            <person name="Spatafora J.W."/>
            <person name="Grigoriev I.V."/>
            <person name="Martin F.M."/>
        </authorList>
    </citation>
    <scope>NUCLEOTIDE SEQUENCE [LARGE SCALE GENOMIC DNA]</scope>
    <source>
        <strain evidence="3 4">CBS 207.34</strain>
    </source>
</reference>
<keyword evidence="4" id="KW-1185">Reference proteome</keyword>
<keyword evidence="1" id="KW-0863">Zinc-finger</keyword>
<evidence type="ECO:0000256" key="1">
    <source>
        <dbReference type="PROSITE-ProRule" id="PRU00175"/>
    </source>
</evidence>
<evidence type="ECO:0000259" key="2">
    <source>
        <dbReference type="PROSITE" id="PS50089"/>
    </source>
</evidence>
<dbReference type="GO" id="GO:0008270">
    <property type="term" value="F:zinc ion binding"/>
    <property type="evidence" value="ECO:0007669"/>
    <property type="project" value="UniProtKB-KW"/>
</dbReference>
<dbReference type="Proteomes" id="UP000250140">
    <property type="component" value="Unassembled WGS sequence"/>
</dbReference>
<keyword evidence="1" id="KW-0479">Metal-binding</keyword>
<organism evidence="3 4">
    <name type="scientific">Glonium stellatum</name>
    <dbReference type="NCBI Taxonomy" id="574774"/>
    <lineage>
        <taxon>Eukaryota</taxon>
        <taxon>Fungi</taxon>
        <taxon>Dikarya</taxon>
        <taxon>Ascomycota</taxon>
        <taxon>Pezizomycotina</taxon>
        <taxon>Dothideomycetes</taxon>
        <taxon>Pleosporomycetidae</taxon>
        <taxon>Gloniales</taxon>
        <taxon>Gloniaceae</taxon>
        <taxon>Glonium</taxon>
    </lineage>
</organism>
<accession>A0A8E2JPW5</accession>
<dbReference type="EMBL" id="KV750453">
    <property type="protein sequence ID" value="OCL04714.1"/>
    <property type="molecule type" value="Genomic_DNA"/>
</dbReference>